<accession>A0A6I8M9W2</accession>
<keyword evidence="4 7" id="KW-0031">Aminopeptidase</keyword>
<feature type="active site" evidence="5">
    <location>
        <position position="383"/>
    </location>
</feature>
<dbReference type="PANTHER" id="PTHR10363">
    <property type="entry name" value="BLEOMYCIN HYDROLASE"/>
    <property type="match status" value="1"/>
</dbReference>
<protein>
    <recommendedName>
        <fullName evidence="4">Aminopeptidase</fullName>
    </recommendedName>
</protein>
<feature type="active site" evidence="5">
    <location>
        <position position="362"/>
    </location>
</feature>
<evidence type="ECO:0000313" key="8">
    <source>
        <dbReference type="Proteomes" id="UP000419017"/>
    </source>
</evidence>
<dbReference type="AlphaFoldDB" id="A0A6I8M9W2"/>
<feature type="coiled-coil region" evidence="6">
    <location>
        <begin position="171"/>
        <end position="208"/>
    </location>
</feature>
<keyword evidence="1 4" id="KW-0645">Protease</keyword>
<dbReference type="GO" id="GO:0005737">
    <property type="term" value="C:cytoplasm"/>
    <property type="evidence" value="ECO:0007669"/>
    <property type="project" value="TreeGrafter"/>
</dbReference>
<keyword evidence="8" id="KW-1185">Reference proteome</keyword>
<organism evidence="7 8">
    <name type="scientific">Oceanivirga miroungae</name>
    <dbReference type="NCBI Taxonomy" id="1130046"/>
    <lineage>
        <taxon>Bacteria</taxon>
        <taxon>Fusobacteriati</taxon>
        <taxon>Fusobacteriota</taxon>
        <taxon>Fusobacteriia</taxon>
        <taxon>Fusobacteriales</taxon>
        <taxon>Leptotrichiaceae</taxon>
        <taxon>Oceanivirga</taxon>
    </lineage>
</organism>
<evidence type="ECO:0000256" key="1">
    <source>
        <dbReference type="ARBA" id="ARBA00022670"/>
    </source>
</evidence>
<proteinExistence type="inferred from homology"/>
<gene>
    <name evidence="7" type="ORF">OMES3154_00894</name>
</gene>
<dbReference type="RefSeq" id="WP_156683588.1">
    <property type="nucleotide sequence ID" value="NZ_CABWIB010000001.1"/>
</dbReference>
<dbReference type="Gene3D" id="3.90.70.10">
    <property type="entry name" value="Cysteine proteinases"/>
    <property type="match status" value="1"/>
</dbReference>
<dbReference type="InterPro" id="IPR038765">
    <property type="entry name" value="Papain-like_cys_pep_sf"/>
</dbReference>
<dbReference type="Pfam" id="PF03051">
    <property type="entry name" value="Peptidase_C1_2"/>
    <property type="match status" value="1"/>
</dbReference>
<evidence type="ECO:0000256" key="5">
    <source>
        <dbReference type="PIRSR" id="PIRSR005700-1"/>
    </source>
</evidence>
<feature type="active site" evidence="5">
    <location>
        <position position="68"/>
    </location>
</feature>
<dbReference type="InterPro" id="IPR000169">
    <property type="entry name" value="Pept_cys_AS"/>
</dbReference>
<dbReference type="EMBL" id="CABWIB010000001">
    <property type="protein sequence ID" value="VWL85608.1"/>
    <property type="molecule type" value="Genomic_DNA"/>
</dbReference>
<keyword evidence="3 4" id="KW-0788">Thiol protease</keyword>
<evidence type="ECO:0000256" key="6">
    <source>
        <dbReference type="SAM" id="Coils"/>
    </source>
</evidence>
<evidence type="ECO:0000256" key="2">
    <source>
        <dbReference type="ARBA" id="ARBA00022801"/>
    </source>
</evidence>
<evidence type="ECO:0000256" key="3">
    <source>
        <dbReference type="ARBA" id="ARBA00022807"/>
    </source>
</evidence>
<comment type="similarity">
    <text evidence="4">Belongs to the peptidase C1 family.</text>
</comment>
<dbReference type="PROSITE" id="PS00139">
    <property type="entry name" value="THIOL_PROTEASE_CYS"/>
    <property type="match status" value="1"/>
</dbReference>
<dbReference type="SUPFAM" id="SSF54001">
    <property type="entry name" value="Cysteine proteinases"/>
    <property type="match status" value="1"/>
</dbReference>
<evidence type="ECO:0000256" key="4">
    <source>
        <dbReference type="PIRNR" id="PIRNR005700"/>
    </source>
</evidence>
<keyword evidence="6" id="KW-0175">Coiled coil</keyword>
<dbReference type="GO" id="GO:0009636">
    <property type="term" value="P:response to toxic substance"/>
    <property type="evidence" value="ECO:0007669"/>
    <property type="project" value="TreeGrafter"/>
</dbReference>
<keyword evidence="2 4" id="KW-0378">Hydrolase</keyword>
<dbReference type="PANTHER" id="PTHR10363:SF2">
    <property type="entry name" value="BLEOMYCIN HYDROLASE"/>
    <property type="match status" value="1"/>
</dbReference>
<dbReference type="CDD" id="cd00585">
    <property type="entry name" value="Peptidase_C1B"/>
    <property type="match status" value="1"/>
</dbReference>
<dbReference type="GO" id="GO:0070005">
    <property type="term" value="F:cysteine-type aminopeptidase activity"/>
    <property type="evidence" value="ECO:0007669"/>
    <property type="project" value="InterPro"/>
</dbReference>
<reference evidence="7 8" key="1">
    <citation type="submission" date="2019-10" db="EMBL/GenBank/DDBJ databases">
        <authorList>
            <person name="Blom J."/>
        </authorList>
    </citation>
    <scope>NUCLEOTIDE SEQUENCE [LARGE SCALE GENOMIC DNA]</scope>
    <source>
        <strain evidence="7 8">ES3154-GLU</strain>
    </source>
</reference>
<dbReference type="PIRSF" id="PIRSF005700">
    <property type="entry name" value="PepC"/>
    <property type="match status" value="1"/>
</dbReference>
<evidence type="ECO:0000313" key="7">
    <source>
        <dbReference type="EMBL" id="VWL85608.1"/>
    </source>
</evidence>
<dbReference type="GO" id="GO:0043418">
    <property type="term" value="P:homocysteine catabolic process"/>
    <property type="evidence" value="ECO:0007669"/>
    <property type="project" value="TreeGrafter"/>
</dbReference>
<sequence length="444" mass="51416">MREISLDNIEKYSKNYETRNLKTLQNSVQKNGINNATFNTKASTLDQHIYSLDIKTGKVSNQKQSGRCWMFAALNNFRHKLNKDFNILDFELSQTYTFFWDKLEKSNYFLENIIKTKDEDIDSRIVRFLLTTPQQDGGQWDMLVSIIKKYGIVPKYVMPDVFHSTSSVKLNSLLNKKLRQAAVKLRKLNENKASLEELVKEKELILDEIYSFLAVSLGEPPKSFDFEFEDKDGKFVRDANITPKEFYDKYVGIDLDDYVSIINAPTKDKPYYNTFTVSYLGNVISGRDVKYLNVPMDVLKKLAISQLQDGYTVWFGCDVGQSSDRVLGLMDLDIFDINNSYNINFDLTKEEALDYCDSLMTHAMVLSGVNLVDGVANRWKVENSWGEEPGKKGYFLMTDAWMDRYTYQVVINKKYLTEEMKKSLEKEPIVLKPWDPMGSLAFMK</sequence>
<name>A0A6I8M9W2_9FUSO</name>
<dbReference type="Proteomes" id="UP000419017">
    <property type="component" value="Unassembled WGS sequence"/>
</dbReference>
<dbReference type="GO" id="GO:0006508">
    <property type="term" value="P:proteolysis"/>
    <property type="evidence" value="ECO:0007669"/>
    <property type="project" value="UniProtKB-KW"/>
</dbReference>
<dbReference type="InterPro" id="IPR004134">
    <property type="entry name" value="Peptidase_C1B"/>
</dbReference>